<evidence type="ECO:0000313" key="2">
    <source>
        <dbReference type="Proteomes" id="UP000822688"/>
    </source>
</evidence>
<organism evidence="1 2">
    <name type="scientific">Ceratodon purpureus</name>
    <name type="common">Fire moss</name>
    <name type="synonym">Dicranum purpureum</name>
    <dbReference type="NCBI Taxonomy" id="3225"/>
    <lineage>
        <taxon>Eukaryota</taxon>
        <taxon>Viridiplantae</taxon>
        <taxon>Streptophyta</taxon>
        <taxon>Embryophyta</taxon>
        <taxon>Bryophyta</taxon>
        <taxon>Bryophytina</taxon>
        <taxon>Bryopsida</taxon>
        <taxon>Dicranidae</taxon>
        <taxon>Pseudoditrichales</taxon>
        <taxon>Ditrichaceae</taxon>
        <taxon>Ceratodon</taxon>
    </lineage>
</organism>
<sequence>MSCGEAPHPAPTTLIESSGCAHPSSLFMSAGPGVPLVTLPTCLLRLAHLGSPFSTRAQCSQLSIDRGRFRGFIHLVRPAQDDSYRFIAVADSGSCKHLARLPAQLLRSGGWVWGLGGSEKVQFAFV</sequence>
<accession>A0A8T0J9J7</accession>
<evidence type="ECO:0000313" key="1">
    <source>
        <dbReference type="EMBL" id="KAG0592584.1"/>
    </source>
</evidence>
<dbReference type="Proteomes" id="UP000822688">
    <property type="component" value="Chromosome 1"/>
</dbReference>
<dbReference type="AlphaFoldDB" id="A0A8T0J9J7"/>
<keyword evidence="2" id="KW-1185">Reference proteome</keyword>
<comment type="caution">
    <text evidence="1">The sequence shown here is derived from an EMBL/GenBank/DDBJ whole genome shotgun (WGS) entry which is preliminary data.</text>
</comment>
<dbReference type="EMBL" id="CM026421">
    <property type="protein sequence ID" value="KAG0592584.1"/>
    <property type="molecule type" value="Genomic_DNA"/>
</dbReference>
<gene>
    <name evidence="1" type="ORF">KC19_1G264500</name>
</gene>
<name>A0A8T0J9J7_CERPU</name>
<protein>
    <submittedName>
        <fullName evidence="1">Uncharacterized protein</fullName>
    </submittedName>
</protein>
<proteinExistence type="predicted"/>
<reference evidence="1" key="1">
    <citation type="submission" date="2020-06" db="EMBL/GenBank/DDBJ databases">
        <title>WGS assembly of Ceratodon purpureus strain R40.</title>
        <authorList>
            <person name="Carey S.B."/>
            <person name="Jenkins J."/>
            <person name="Shu S."/>
            <person name="Lovell J.T."/>
            <person name="Sreedasyam A."/>
            <person name="Maumus F."/>
            <person name="Tiley G.P."/>
            <person name="Fernandez-Pozo N."/>
            <person name="Barry K."/>
            <person name="Chen C."/>
            <person name="Wang M."/>
            <person name="Lipzen A."/>
            <person name="Daum C."/>
            <person name="Saski C.A."/>
            <person name="Payton A.C."/>
            <person name="Mcbreen J.C."/>
            <person name="Conrad R.E."/>
            <person name="Kollar L.M."/>
            <person name="Olsson S."/>
            <person name="Huttunen S."/>
            <person name="Landis J.B."/>
            <person name="Wickett N.J."/>
            <person name="Johnson M.G."/>
            <person name="Rensing S.A."/>
            <person name="Grimwood J."/>
            <person name="Schmutz J."/>
            <person name="Mcdaniel S.F."/>
        </authorList>
    </citation>
    <scope>NUCLEOTIDE SEQUENCE</scope>
    <source>
        <strain evidence="1">R40</strain>
    </source>
</reference>